<dbReference type="AlphaFoldDB" id="A0A5C4XKZ8"/>
<reference evidence="1 2" key="1">
    <citation type="submission" date="2019-06" db="EMBL/GenBank/DDBJ databases">
        <title>The draft genome of Rhizobium smilacinae PTYR-5.</title>
        <authorList>
            <person name="Liu L."/>
            <person name="Li L."/>
            <person name="Zhang X."/>
        </authorList>
    </citation>
    <scope>NUCLEOTIDE SEQUENCE [LARGE SCALE GENOMIC DNA]</scope>
    <source>
        <strain evidence="1 2">PTYR-5</strain>
    </source>
</reference>
<dbReference type="EMBL" id="VDMN01000002">
    <property type="protein sequence ID" value="TNM64048.1"/>
    <property type="molecule type" value="Genomic_DNA"/>
</dbReference>
<evidence type="ECO:0000313" key="1">
    <source>
        <dbReference type="EMBL" id="TNM64048.1"/>
    </source>
</evidence>
<accession>A0A5C4XKZ8</accession>
<proteinExistence type="predicted"/>
<sequence>MPNFNYKRAAGIYSGKTTFRSASAPRYRRFETAAEAVQFAVEELSGATQRGCVLEMDELRLNHTQIVELYESAAFPLARRER</sequence>
<name>A0A5C4XKZ8_9HYPH</name>
<dbReference type="OrthoDB" id="8445391at2"/>
<keyword evidence="2" id="KW-1185">Reference proteome</keyword>
<evidence type="ECO:0000313" key="2">
    <source>
        <dbReference type="Proteomes" id="UP000311605"/>
    </source>
</evidence>
<dbReference type="Proteomes" id="UP000311605">
    <property type="component" value="Unassembled WGS sequence"/>
</dbReference>
<protein>
    <submittedName>
        <fullName evidence="1">Uncharacterized protein</fullName>
    </submittedName>
</protein>
<gene>
    <name evidence="1" type="ORF">FHP24_12170</name>
</gene>
<organism evidence="1 2">
    <name type="scientific">Aliirhizobium smilacinae</name>
    <dbReference type="NCBI Taxonomy" id="1395944"/>
    <lineage>
        <taxon>Bacteria</taxon>
        <taxon>Pseudomonadati</taxon>
        <taxon>Pseudomonadota</taxon>
        <taxon>Alphaproteobacteria</taxon>
        <taxon>Hyphomicrobiales</taxon>
        <taxon>Rhizobiaceae</taxon>
        <taxon>Aliirhizobium</taxon>
    </lineage>
</organism>
<comment type="caution">
    <text evidence="1">The sequence shown here is derived from an EMBL/GenBank/DDBJ whole genome shotgun (WGS) entry which is preliminary data.</text>
</comment>